<proteinExistence type="predicted"/>
<keyword evidence="3" id="KW-1185">Reference proteome</keyword>
<dbReference type="STRING" id="1265313.HRUBRA_00606"/>
<feature type="transmembrane region" description="Helical" evidence="1">
    <location>
        <begin position="25"/>
        <end position="45"/>
    </location>
</feature>
<dbReference type="EMBL" id="AUVB01000018">
    <property type="protein sequence ID" value="KGE04728.1"/>
    <property type="molecule type" value="Genomic_DNA"/>
</dbReference>
<dbReference type="eggNOG" id="COG3030">
    <property type="taxonomic scope" value="Bacteria"/>
</dbReference>
<dbReference type="AlphaFoldDB" id="A0A095VUI3"/>
<keyword evidence="1" id="KW-0812">Transmembrane</keyword>
<dbReference type="HOGENOM" id="CLU_085083_0_2_6"/>
<feature type="transmembrane region" description="Helical" evidence="1">
    <location>
        <begin position="73"/>
        <end position="97"/>
    </location>
</feature>
<reference evidence="2 3" key="1">
    <citation type="journal article" date="2014" name="Genome Announc.">
        <title>Genome Sequence of Gammaproteobacterial Pseudohaliea rubra Type Strain DSM 19751, Isolated from Coastal Seawater of the Mediterranean Sea.</title>
        <authorList>
            <person name="Spring S."/>
            <person name="Fiebig A."/>
            <person name="Riedel T."/>
            <person name="Goker M."/>
            <person name="Klenk H.P."/>
        </authorList>
    </citation>
    <scope>NUCLEOTIDE SEQUENCE [LARGE SCALE GENOMIC DNA]</scope>
    <source>
        <strain evidence="2 3">DSM 19751</strain>
    </source>
</reference>
<evidence type="ECO:0000313" key="3">
    <source>
        <dbReference type="Proteomes" id="UP000029640"/>
    </source>
</evidence>
<evidence type="ECO:0000313" key="2">
    <source>
        <dbReference type="EMBL" id="KGE04728.1"/>
    </source>
</evidence>
<evidence type="ECO:0000256" key="1">
    <source>
        <dbReference type="SAM" id="Phobius"/>
    </source>
</evidence>
<protein>
    <submittedName>
        <fullName evidence="2">FxsA protein</fullName>
    </submittedName>
</protein>
<accession>A0A095VUI3</accession>
<name>A0A095VUI3_9GAMM</name>
<dbReference type="PANTHER" id="PTHR35335">
    <property type="entry name" value="UPF0716 PROTEIN FXSA"/>
    <property type="match status" value="1"/>
</dbReference>
<sequence length="149" mass="16574">MRVFLLLLPWLELFTLIQLGVATSALTALAYVFLTFVAGLALLRVQGRDLFNRLREAQAGRLFGPQIFVDDMAVGLAALLLMAPGLITDTLALLVLIGPLRRRLSRWLFGARAAEDPYGPGHTARDWRHDATIEGDFTRVDDEDSSPRR</sequence>
<dbReference type="GO" id="GO:0016020">
    <property type="term" value="C:membrane"/>
    <property type="evidence" value="ECO:0007669"/>
    <property type="project" value="InterPro"/>
</dbReference>
<gene>
    <name evidence="2" type="ORF">HRUBRA_00606</name>
</gene>
<keyword evidence="1" id="KW-0472">Membrane</keyword>
<dbReference type="Proteomes" id="UP000029640">
    <property type="component" value="Unassembled WGS sequence"/>
</dbReference>
<dbReference type="InterPro" id="IPR007313">
    <property type="entry name" value="FxsA"/>
</dbReference>
<dbReference type="PANTHER" id="PTHR35335:SF1">
    <property type="entry name" value="UPF0716 PROTEIN FXSA"/>
    <property type="match status" value="1"/>
</dbReference>
<dbReference type="RefSeq" id="WP_035515400.1">
    <property type="nucleotide sequence ID" value="NZ_KN234755.1"/>
</dbReference>
<dbReference type="OrthoDB" id="5732002at2"/>
<dbReference type="Pfam" id="PF04186">
    <property type="entry name" value="FxsA"/>
    <property type="match status" value="1"/>
</dbReference>
<comment type="caution">
    <text evidence="2">The sequence shown here is derived from an EMBL/GenBank/DDBJ whole genome shotgun (WGS) entry which is preliminary data.</text>
</comment>
<keyword evidence="1" id="KW-1133">Transmembrane helix</keyword>
<organism evidence="2 3">
    <name type="scientific">Pseudohaliea rubra DSM 19751</name>
    <dbReference type="NCBI Taxonomy" id="1265313"/>
    <lineage>
        <taxon>Bacteria</taxon>
        <taxon>Pseudomonadati</taxon>
        <taxon>Pseudomonadota</taxon>
        <taxon>Gammaproteobacteria</taxon>
        <taxon>Cellvibrionales</taxon>
        <taxon>Halieaceae</taxon>
        <taxon>Pseudohaliea</taxon>
    </lineage>
</organism>
<dbReference type="NCBIfam" id="NF008528">
    <property type="entry name" value="PRK11463.1-2"/>
    <property type="match status" value="1"/>
</dbReference>